<feature type="transmembrane region" description="Helical" evidence="7">
    <location>
        <begin position="7"/>
        <end position="27"/>
    </location>
</feature>
<dbReference type="InterPro" id="IPR005829">
    <property type="entry name" value="Sugar_transporter_CS"/>
</dbReference>
<keyword evidence="5 7" id="KW-1133">Transmembrane helix</keyword>
<organism evidence="9 10">
    <name type="scientific">Cellulomonas chengniuliangii</name>
    <dbReference type="NCBI Taxonomy" id="2968084"/>
    <lineage>
        <taxon>Bacteria</taxon>
        <taxon>Bacillati</taxon>
        <taxon>Actinomycetota</taxon>
        <taxon>Actinomycetes</taxon>
        <taxon>Micrococcales</taxon>
        <taxon>Cellulomonadaceae</taxon>
        <taxon>Cellulomonas</taxon>
    </lineage>
</organism>
<dbReference type="EMBL" id="CP101988">
    <property type="protein sequence ID" value="UUI76846.1"/>
    <property type="molecule type" value="Genomic_DNA"/>
</dbReference>
<feature type="transmembrane region" description="Helical" evidence="7">
    <location>
        <begin position="337"/>
        <end position="356"/>
    </location>
</feature>
<evidence type="ECO:0000256" key="3">
    <source>
        <dbReference type="ARBA" id="ARBA00022448"/>
    </source>
</evidence>
<protein>
    <submittedName>
        <fullName evidence="9">MFS transporter</fullName>
    </submittedName>
</protein>
<keyword evidence="10" id="KW-1185">Reference proteome</keyword>
<proteinExistence type="inferred from homology"/>
<evidence type="ECO:0000256" key="2">
    <source>
        <dbReference type="ARBA" id="ARBA00008335"/>
    </source>
</evidence>
<evidence type="ECO:0000256" key="7">
    <source>
        <dbReference type="SAM" id="Phobius"/>
    </source>
</evidence>
<gene>
    <name evidence="9" type="ORF">NP064_08240</name>
</gene>
<dbReference type="InterPro" id="IPR051788">
    <property type="entry name" value="MFS_Transporter"/>
</dbReference>
<evidence type="ECO:0000256" key="5">
    <source>
        <dbReference type="ARBA" id="ARBA00022989"/>
    </source>
</evidence>
<evidence type="ECO:0000256" key="4">
    <source>
        <dbReference type="ARBA" id="ARBA00022692"/>
    </source>
</evidence>
<evidence type="ECO:0000313" key="10">
    <source>
        <dbReference type="Proteomes" id="UP001316189"/>
    </source>
</evidence>
<feature type="transmembrane region" description="Helical" evidence="7">
    <location>
        <begin position="209"/>
        <end position="231"/>
    </location>
</feature>
<dbReference type="Pfam" id="PF07690">
    <property type="entry name" value="MFS_1"/>
    <property type="match status" value="1"/>
</dbReference>
<reference evidence="9 10" key="1">
    <citation type="submission" date="2022-07" db="EMBL/GenBank/DDBJ databases">
        <title>Novel species in genus cellulomonas.</title>
        <authorList>
            <person name="Ye L."/>
        </authorList>
    </citation>
    <scope>NUCLEOTIDE SEQUENCE [LARGE SCALE GENOMIC DNA]</scope>
    <source>
        <strain evidence="10">zg-Y338</strain>
    </source>
</reference>
<comment type="similarity">
    <text evidence="2">Belongs to the major facilitator superfamily.</text>
</comment>
<feature type="transmembrane region" description="Helical" evidence="7">
    <location>
        <begin position="161"/>
        <end position="180"/>
    </location>
</feature>
<evidence type="ECO:0000313" key="9">
    <source>
        <dbReference type="EMBL" id="UUI76846.1"/>
    </source>
</evidence>
<dbReference type="PANTHER" id="PTHR23514">
    <property type="entry name" value="BYPASS OF STOP CODON PROTEIN 6"/>
    <property type="match status" value="1"/>
</dbReference>
<dbReference type="PANTHER" id="PTHR23514:SF3">
    <property type="entry name" value="BYPASS OF STOP CODON PROTEIN 6"/>
    <property type="match status" value="1"/>
</dbReference>
<dbReference type="Gene3D" id="1.20.1250.20">
    <property type="entry name" value="MFS general substrate transporter like domains"/>
    <property type="match status" value="2"/>
</dbReference>
<dbReference type="SUPFAM" id="SSF103473">
    <property type="entry name" value="MFS general substrate transporter"/>
    <property type="match status" value="1"/>
</dbReference>
<feature type="domain" description="Major facilitator superfamily (MFS) profile" evidence="8">
    <location>
        <begin position="9"/>
        <end position="399"/>
    </location>
</feature>
<feature type="transmembrane region" description="Helical" evidence="7">
    <location>
        <begin position="309"/>
        <end position="330"/>
    </location>
</feature>
<feature type="transmembrane region" description="Helical" evidence="7">
    <location>
        <begin position="134"/>
        <end position="155"/>
    </location>
</feature>
<keyword evidence="4 7" id="KW-0812">Transmembrane</keyword>
<dbReference type="PROSITE" id="PS50850">
    <property type="entry name" value="MFS"/>
    <property type="match status" value="1"/>
</dbReference>
<dbReference type="RefSeq" id="WP_227569153.1">
    <property type="nucleotide sequence ID" value="NZ_CP101988.1"/>
</dbReference>
<evidence type="ECO:0000259" key="8">
    <source>
        <dbReference type="PROSITE" id="PS50850"/>
    </source>
</evidence>
<feature type="transmembrane region" description="Helical" evidence="7">
    <location>
        <begin position="47"/>
        <end position="67"/>
    </location>
</feature>
<name>A0ABY5L213_9CELL</name>
<keyword evidence="3" id="KW-0813">Transport</keyword>
<dbReference type="InterPro" id="IPR020846">
    <property type="entry name" value="MFS_dom"/>
</dbReference>
<feature type="transmembrane region" description="Helical" evidence="7">
    <location>
        <begin position="251"/>
        <end position="271"/>
    </location>
</feature>
<sequence length="418" mass="43759">MRRNPYIPTAGSIYFYFILYGMALIIVSQNKSSLMEMWGATDGQIAFAISGVGIGKIIGPAFAGFVSDKFGRKAMLLTSLLMSVVYFAGMVNSPNYKVGFVLSVWFGLANAILDVGAYPALMEAFPKKAGSANLLVKAAIAIGQLLLPILVAGGLFWKTSFYGAATAIGLCFILVCFLKFPDHKALAAEAKAKALAVTAVIGEKAGAKIWVEGAALVFFGFTSVGTFWLAQNSLPGMGEHIAGMGEAGAKTLVSLYATGSLIGVFTNAGLVARWVKPVRLLVVNPIITTIAYVLLLTSDSPSVYRVSSFLVGFFAAGGLFQLTVVVLAEFFPARKGLVTSLIGLASGVAAFLLPFLTGVILGDAEGAALVGPYRGVVWLGIGVAVISALLGVLVNIRHRIVFGHDVAEITSPELTAAN</sequence>
<feature type="transmembrane region" description="Helical" evidence="7">
    <location>
        <begin position="74"/>
        <end position="92"/>
    </location>
</feature>
<feature type="transmembrane region" description="Helical" evidence="7">
    <location>
        <begin position="278"/>
        <end position="297"/>
    </location>
</feature>
<dbReference type="Proteomes" id="UP001316189">
    <property type="component" value="Chromosome"/>
</dbReference>
<dbReference type="InterPro" id="IPR036259">
    <property type="entry name" value="MFS_trans_sf"/>
</dbReference>
<comment type="subcellular location">
    <subcellularLocation>
        <location evidence="1">Cell membrane</location>
        <topology evidence="1">Multi-pass membrane protein</topology>
    </subcellularLocation>
</comment>
<accession>A0ABY5L213</accession>
<dbReference type="InterPro" id="IPR011701">
    <property type="entry name" value="MFS"/>
</dbReference>
<evidence type="ECO:0000256" key="1">
    <source>
        <dbReference type="ARBA" id="ARBA00004651"/>
    </source>
</evidence>
<dbReference type="PROSITE" id="PS00216">
    <property type="entry name" value="SUGAR_TRANSPORT_1"/>
    <property type="match status" value="1"/>
</dbReference>
<feature type="transmembrane region" description="Helical" evidence="7">
    <location>
        <begin position="98"/>
        <end position="122"/>
    </location>
</feature>
<keyword evidence="6 7" id="KW-0472">Membrane</keyword>
<feature type="transmembrane region" description="Helical" evidence="7">
    <location>
        <begin position="376"/>
        <end position="396"/>
    </location>
</feature>
<evidence type="ECO:0000256" key="6">
    <source>
        <dbReference type="ARBA" id="ARBA00023136"/>
    </source>
</evidence>